<gene>
    <name evidence="2" type="ORF">Scep_009326</name>
</gene>
<evidence type="ECO:0000259" key="1">
    <source>
        <dbReference type="PROSITE" id="PS50878"/>
    </source>
</evidence>
<dbReference type="InterPro" id="IPR043502">
    <property type="entry name" value="DNA/RNA_pol_sf"/>
</dbReference>
<sequence>MLISGRPEGSFNGQRGLRQGDPLSPFLFILVADILGQMIDSAKRHGVIEGFKVGDEGIHVTHLQYADDSLLFVKNSERAVANMMHLVHTFYTISGLKLNLSKCGLLGINVSNDLVSEMAGR</sequence>
<dbReference type="SUPFAM" id="SSF56672">
    <property type="entry name" value="DNA/RNA polymerases"/>
    <property type="match status" value="1"/>
</dbReference>
<dbReference type="EMBL" id="JBBNAG010000004">
    <property type="protein sequence ID" value="KAK9139645.1"/>
    <property type="molecule type" value="Genomic_DNA"/>
</dbReference>
<dbReference type="Proteomes" id="UP001419268">
    <property type="component" value="Unassembled WGS sequence"/>
</dbReference>
<dbReference type="AlphaFoldDB" id="A0AAP0PG55"/>
<feature type="domain" description="Reverse transcriptase" evidence="1">
    <location>
        <begin position="1"/>
        <end position="121"/>
    </location>
</feature>
<dbReference type="PANTHER" id="PTHR31635:SF196">
    <property type="entry name" value="REVERSE TRANSCRIPTASE DOMAIN-CONTAINING PROTEIN-RELATED"/>
    <property type="match status" value="1"/>
</dbReference>
<accession>A0AAP0PG55</accession>
<dbReference type="PANTHER" id="PTHR31635">
    <property type="entry name" value="REVERSE TRANSCRIPTASE DOMAIN-CONTAINING PROTEIN-RELATED"/>
    <property type="match status" value="1"/>
</dbReference>
<evidence type="ECO:0000313" key="2">
    <source>
        <dbReference type="EMBL" id="KAK9139645.1"/>
    </source>
</evidence>
<protein>
    <recommendedName>
        <fullName evidence="1">Reverse transcriptase domain-containing protein</fullName>
    </recommendedName>
</protein>
<name>A0AAP0PG55_9MAGN</name>
<keyword evidence="3" id="KW-1185">Reference proteome</keyword>
<reference evidence="2 3" key="1">
    <citation type="submission" date="2024-01" db="EMBL/GenBank/DDBJ databases">
        <title>Genome assemblies of Stephania.</title>
        <authorList>
            <person name="Yang L."/>
        </authorList>
    </citation>
    <scope>NUCLEOTIDE SEQUENCE [LARGE SCALE GENOMIC DNA]</scope>
    <source>
        <strain evidence="2">JXDWG</strain>
        <tissue evidence="2">Leaf</tissue>
    </source>
</reference>
<proteinExistence type="predicted"/>
<evidence type="ECO:0000313" key="3">
    <source>
        <dbReference type="Proteomes" id="UP001419268"/>
    </source>
</evidence>
<organism evidence="2 3">
    <name type="scientific">Stephania cephalantha</name>
    <dbReference type="NCBI Taxonomy" id="152367"/>
    <lineage>
        <taxon>Eukaryota</taxon>
        <taxon>Viridiplantae</taxon>
        <taxon>Streptophyta</taxon>
        <taxon>Embryophyta</taxon>
        <taxon>Tracheophyta</taxon>
        <taxon>Spermatophyta</taxon>
        <taxon>Magnoliopsida</taxon>
        <taxon>Ranunculales</taxon>
        <taxon>Menispermaceae</taxon>
        <taxon>Menispermoideae</taxon>
        <taxon>Cissampelideae</taxon>
        <taxon>Stephania</taxon>
    </lineage>
</organism>
<dbReference type="InterPro" id="IPR000477">
    <property type="entry name" value="RT_dom"/>
</dbReference>
<dbReference type="PROSITE" id="PS50878">
    <property type="entry name" value="RT_POL"/>
    <property type="match status" value="1"/>
</dbReference>
<dbReference type="Pfam" id="PF00078">
    <property type="entry name" value="RVT_1"/>
    <property type="match status" value="1"/>
</dbReference>
<comment type="caution">
    <text evidence="2">The sequence shown here is derived from an EMBL/GenBank/DDBJ whole genome shotgun (WGS) entry which is preliminary data.</text>
</comment>